<dbReference type="OrthoDB" id="582170at2"/>
<evidence type="ECO:0000313" key="1">
    <source>
        <dbReference type="EMBL" id="RWX81046.1"/>
    </source>
</evidence>
<keyword evidence="2" id="KW-1185">Reference proteome</keyword>
<dbReference type="RefSeq" id="WP_128440873.1">
    <property type="nucleotide sequence ID" value="NZ_SBIP01000001.1"/>
</dbReference>
<organism evidence="1 2">
    <name type="scientific">Neorhizobium lilium</name>
    <dbReference type="NCBI Taxonomy" id="2503024"/>
    <lineage>
        <taxon>Bacteria</taxon>
        <taxon>Pseudomonadati</taxon>
        <taxon>Pseudomonadota</taxon>
        <taxon>Alphaproteobacteria</taxon>
        <taxon>Hyphomicrobiales</taxon>
        <taxon>Rhizobiaceae</taxon>
        <taxon>Rhizobium/Agrobacterium group</taxon>
        <taxon>Neorhizobium</taxon>
    </lineage>
</organism>
<protein>
    <submittedName>
        <fullName evidence="1">Response regulator</fullName>
    </submittedName>
</protein>
<dbReference type="InterPro" id="IPR011006">
    <property type="entry name" value="CheY-like_superfamily"/>
</dbReference>
<comment type="caution">
    <text evidence="1">The sequence shown here is derived from an EMBL/GenBank/DDBJ whole genome shotgun (WGS) entry which is preliminary data.</text>
</comment>
<accession>A0A3S3T371</accession>
<reference evidence="1 2" key="1">
    <citation type="submission" date="2019-01" db="EMBL/GenBank/DDBJ databases">
        <title>The draft genome of Rhizobium sp. 24NR.</title>
        <authorList>
            <person name="Liu L."/>
            <person name="Liang L."/>
            <person name="Shi S."/>
            <person name="Xu L."/>
            <person name="Wang X."/>
            <person name="Li L."/>
            <person name="Zhang X."/>
        </authorList>
    </citation>
    <scope>NUCLEOTIDE SEQUENCE [LARGE SCALE GENOMIC DNA]</scope>
    <source>
        <strain evidence="1 2">24NR</strain>
    </source>
</reference>
<dbReference type="AlphaFoldDB" id="A0A3S3T371"/>
<dbReference type="Proteomes" id="UP000287687">
    <property type="component" value="Unassembled WGS sequence"/>
</dbReference>
<dbReference type="EMBL" id="SBIP01000001">
    <property type="protein sequence ID" value="RWX81046.1"/>
    <property type="molecule type" value="Genomic_DNA"/>
</dbReference>
<dbReference type="Gene3D" id="3.40.50.2300">
    <property type="match status" value="1"/>
</dbReference>
<sequence>MVEDDYDQACDIMGTLMEHGAKVVGPFSALEECFQYWGHNLIDAAILDVKVGDATSFPAADRLLSEGIPFLFLTGYDREIIPSRFQRVRHYLKPFVGQDVPIALALVMASGQKFRRPTQLVPAAQSSATSAIVNGTGGEGGYGRRHR</sequence>
<gene>
    <name evidence="1" type="ORF">EPK99_01565</name>
</gene>
<evidence type="ECO:0000313" key="2">
    <source>
        <dbReference type="Proteomes" id="UP000287687"/>
    </source>
</evidence>
<dbReference type="SUPFAM" id="SSF52172">
    <property type="entry name" value="CheY-like"/>
    <property type="match status" value="1"/>
</dbReference>
<proteinExistence type="predicted"/>
<name>A0A3S3T371_9HYPH</name>